<evidence type="ECO:0000256" key="12">
    <source>
        <dbReference type="ARBA" id="ARBA00023132"/>
    </source>
</evidence>
<evidence type="ECO:0000313" key="23">
    <source>
        <dbReference type="EMBL" id="KAJ4926231.1"/>
    </source>
</evidence>
<dbReference type="InterPro" id="IPR025712">
    <property type="entry name" value="Nup54_alpha-helical_dom"/>
</dbReference>
<feature type="domain" description="Nup54 C-terminal interacting" evidence="22">
    <location>
        <begin position="1054"/>
        <end position="1092"/>
    </location>
</feature>
<comment type="function">
    <text evidence="16">Component of the nuclear pore complex, a complex required for the trafficking across the nuclear membrane.</text>
</comment>
<reference evidence="23" key="1">
    <citation type="submission" date="2022-11" db="EMBL/GenBank/DDBJ databases">
        <title>Chromosome-level genome of Pogonophryne albipinna.</title>
        <authorList>
            <person name="Jo E."/>
        </authorList>
    </citation>
    <scope>NUCLEOTIDE SEQUENCE</scope>
    <source>
        <strain evidence="23">SGF0006</strain>
        <tissue evidence="23">Muscle</tissue>
    </source>
</reference>
<evidence type="ECO:0000256" key="20">
    <source>
        <dbReference type="SAM" id="Phobius"/>
    </source>
</evidence>
<keyword evidence="14" id="KW-0325">Glycoprotein</keyword>
<evidence type="ECO:0000256" key="11">
    <source>
        <dbReference type="ARBA" id="ARBA00023010"/>
    </source>
</evidence>
<evidence type="ECO:0000256" key="16">
    <source>
        <dbReference type="ARBA" id="ARBA00054361"/>
    </source>
</evidence>
<feature type="transmembrane region" description="Helical" evidence="20">
    <location>
        <begin position="463"/>
        <end position="493"/>
    </location>
</feature>
<evidence type="ECO:0000256" key="9">
    <source>
        <dbReference type="ARBA" id="ARBA00022927"/>
    </source>
</evidence>
<dbReference type="GO" id="GO:0005764">
    <property type="term" value="C:lysosome"/>
    <property type="evidence" value="ECO:0007669"/>
    <property type="project" value="InterPro"/>
</dbReference>
<evidence type="ECO:0000256" key="14">
    <source>
        <dbReference type="ARBA" id="ARBA00023180"/>
    </source>
</evidence>
<dbReference type="GO" id="GO:0005044">
    <property type="term" value="F:scavenger receptor activity"/>
    <property type="evidence" value="ECO:0007669"/>
    <property type="project" value="InterPro"/>
</dbReference>
<evidence type="ECO:0000256" key="3">
    <source>
        <dbReference type="ARBA" id="ARBA00004620"/>
    </source>
</evidence>
<dbReference type="FunFam" id="1.20.5.490:FF:000003">
    <property type="entry name" value="nucleoporin p54 isoform X1"/>
    <property type="match status" value="1"/>
</dbReference>
<dbReference type="FunFam" id="1.20.5.170:FF:000034">
    <property type="entry name" value="Nucleoporin P54, putative"/>
    <property type="match status" value="1"/>
</dbReference>
<keyword evidence="8" id="KW-0509">mRNA transport</keyword>
<comment type="caution">
    <text evidence="23">The sequence shown here is derived from an EMBL/GenBank/DDBJ whole genome shotgun (WGS) entry which is preliminary data.</text>
</comment>
<evidence type="ECO:0000256" key="4">
    <source>
        <dbReference type="ARBA" id="ARBA00010532"/>
    </source>
</evidence>
<comment type="similarity">
    <text evidence="17">Belongs to the NUP54 family.</text>
</comment>
<organism evidence="23 24">
    <name type="scientific">Pogonophryne albipinna</name>
    <dbReference type="NCBI Taxonomy" id="1090488"/>
    <lineage>
        <taxon>Eukaryota</taxon>
        <taxon>Metazoa</taxon>
        <taxon>Chordata</taxon>
        <taxon>Craniata</taxon>
        <taxon>Vertebrata</taxon>
        <taxon>Euteleostomi</taxon>
        <taxon>Actinopterygii</taxon>
        <taxon>Neopterygii</taxon>
        <taxon>Teleostei</taxon>
        <taxon>Neoteleostei</taxon>
        <taxon>Acanthomorphata</taxon>
        <taxon>Eupercaria</taxon>
        <taxon>Perciformes</taxon>
        <taxon>Notothenioidei</taxon>
        <taxon>Pogonophryne</taxon>
    </lineage>
</organism>
<dbReference type="Pfam" id="PF13874">
    <property type="entry name" value="Nup54"/>
    <property type="match status" value="1"/>
</dbReference>
<evidence type="ECO:0000256" key="5">
    <source>
        <dbReference type="ARBA" id="ARBA00022448"/>
    </source>
</evidence>
<sequence length="1108" mass="121919">ADSGHLVGFKVNRFIINRGVSLCLGAPENMTRRSCTLYTVGVICGTLLLVGIGLVVSQVFRTFMHNRLKKEIVLVEGSRVFESWKSPPPPVYMEYFFFNVTNVNEFLERGAKPVVKQIGPYTYREYRTKDNVSMVENGEKVSAYNTKSFVFLREKSVGDPAVDNITTVNIPAWAVMNELKGNFWKAPMVSLWMNSMGIGLFTTRTVDELLWGYDDPLLARIASIKPVEKVFGLMYKTNGSHSGEFVYHTGEQNYMDYGHVETWKGQRQLDFWTSNQSNSINGSDGSAFHPFLDKNERIYIFTPDLCRSIYMEFEKDVEVKGIPAYRFTPPRSVLASKEENPANEGFCVTPQECLGTGLLKVSPCRKGAPVVASFPHFYLGEEKYVAAIEGMSPKREHHQTYLDLNPTTGVIVRANKRAQINILFSKIAGFPKTRNLNDTIFPVMFINETVVIDDASAARVHKLLLIVTLVSNFPLLIVGLGAIMLAIFLILLYRAHKQKNEVKRTVFTKPLYATSNEEDTSYSAVSDKEKEDPQNGTYIGLMAKSEPQDTLCSCEGTSGFSFGSFGAKTTASTATFGFGSAAATAASFGFGRKSIDPMVTKEALTAPGFGAAPTASAAPATGFSFGSTNTGFGGLGAGNTTAGGLFGNTQNKGFGFSSGLGTAAPAGATGFGTGLGTTTLGGFGGFNIQPTQQQTGGLFGQPAQQQAQQQAQAQTTQLYQQVTALSAPTLLGDERDTILAKWNQLQAYWGTGKGYYSNNNQPVDFTQENPFCRFKAVGYSCVPVSKDEDGLVALLLNKKEADVRAQQQQLVETLHKVLGSNQSLTVNVDGVKALPNDQTEVIIYVVERSPNGTSKRIPATTLFSYLEQGNIKAQLASIGVAMSGTRTELSPAQLKQLLQNAPAGVDPIIWEQAKVDNPEPDKLIPVPMVGFKELLRRLQFQEQMTKQHQTRVDIISGDISELQKNQATTVAKIAQYKRKLMDLSHRVLQVLIKQEIQRKSGYAIQVDEEHLRVQLDTIQSELNAPTQFKGRLNELMSQIRMQNHFGAVRSEERYSVDADLLREIKQHLKQQQDGLSHLISVIKDDLEDIKLIEHGLSDSGHMRGSILS</sequence>
<keyword evidence="6 20" id="KW-0812">Transmembrane</keyword>
<dbReference type="Pfam" id="PF01130">
    <property type="entry name" value="CD36"/>
    <property type="match status" value="1"/>
</dbReference>
<dbReference type="Pfam" id="PF18437">
    <property type="entry name" value="Nup54_C"/>
    <property type="match status" value="1"/>
</dbReference>
<keyword evidence="13 20" id="KW-0472">Membrane</keyword>
<name>A0AAD6F9C1_9TELE</name>
<keyword evidence="15" id="KW-0539">Nucleus</keyword>
<keyword evidence="11" id="KW-0811">Translocation</keyword>
<dbReference type="InterPro" id="IPR040985">
    <property type="entry name" value="Nup54_C"/>
</dbReference>
<evidence type="ECO:0000256" key="8">
    <source>
        <dbReference type="ARBA" id="ARBA00022816"/>
    </source>
</evidence>
<evidence type="ECO:0000313" key="24">
    <source>
        <dbReference type="Proteomes" id="UP001219934"/>
    </source>
</evidence>
<feature type="domain" description="Nucleoporin Nup54 alpha-helical" evidence="21">
    <location>
        <begin position="902"/>
        <end position="1039"/>
    </location>
</feature>
<dbReference type="AlphaFoldDB" id="A0AAD6F9C1"/>
<feature type="non-terminal residue" evidence="23">
    <location>
        <position position="1108"/>
    </location>
</feature>
<proteinExistence type="inferred from homology"/>
<dbReference type="GO" id="GO:0005643">
    <property type="term" value="C:nuclear pore"/>
    <property type="evidence" value="ECO:0007669"/>
    <property type="project" value="UniProtKB-SubCell"/>
</dbReference>
<accession>A0AAD6F9C1</accession>
<keyword evidence="12" id="KW-0906">Nuclear pore complex</keyword>
<dbReference type="GO" id="GO:0051028">
    <property type="term" value="P:mRNA transport"/>
    <property type="evidence" value="ECO:0007669"/>
    <property type="project" value="UniProtKB-KW"/>
</dbReference>
<evidence type="ECO:0000256" key="6">
    <source>
        <dbReference type="ARBA" id="ARBA00022692"/>
    </source>
</evidence>
<dbReference type="InterPro" id="IPR002159">
    <property type="entry name" value="CD36_fam"/>
</dbReference>
<keyword evidence="7" id="KW-0677">Repeat</keyword>
<dbReference type="PANTHER" id="PTHR11923:SF94">
    <property type="entry name" value="LYSOSOME MEMBRANE PROTEIN 2"/>
    <property type="match status" value="1"/>
</dbReference>
<comment type="similarity">
    <text evidence="4">Belongs to the CD36 family.</text>
</comment>
<evidence type="ECO:0000259" key="21">
    <source>
        <dbReference type="Pfam" id="PF13874"/>
    </source>
</evidence>
<dbReference type="GO" id="GO:0031965">
    <property type="term" value="C:nuclear membrane"/>
    <property type="evidence" value="ECO:0007669"/>
    <property type="project" value="UniProtKB-SubCell"/>
</dbReference>
<keyword evidence="24" id="KW-1185">Reference proteome</keyword>
<evidence type="ECO:0000256" key="7">
    <source>
        <dbReference type="ARBA" id="ARBA00022737"/>
    </source>
</evidence>
<keyword evidence="9" id="KW-0653">Protein transport</keyword>
<protein>
    <recommendedName>
        <fullName evidence="19">54 kDa nucleoporin</fullName>
    </recommendedName>
</protein>
<evidence type="ECO:0000256" key="10">
    <source>
        <dbReference type="ARBA" id="ARBA00022989"/>
    </source>
</evidence>
<evidence type="ECO:0000256" key="13">
    <source>
        <dbReference type="ARBA" id="ARBA00023136"/>
    </source>
</evidence>
<evidence type="ECO:0000256" key="17">
    <source>
        <dbReference type="ARBA" id="ARBA00060798"/>
    </source>
</evidence>
<comment type="subcellular location">
    <subcellularLocation>
        <location evidence="1">Nucleus membrane</location>
        <topology evidence="1">Peripheral membrane protein</topology>
        <orientation evidence="1">Cytoplasmic side</orientation>
    </subcellularLocation>
    <subcellularLocation>
        <location evidence="3">Nucleus membrane</location>
        <topology evidence="3">Peripheral membrane protein</topology>
        <orientation evidence="3">Nucleoplasmic side</orientation>
    </subcellularLocation>
    <subcellularLocation>
        <location evidence="2">Nucleus</location>
        <location evidence="2">Nuclear pore complex</location>
    </subcellularLocation>
</comment>
<evidence type="ECO:0000259" key="22">
    <source>
        <dbReference type="Pfam" id="PF18437"/>
    </source>
</evidence>
<dbReference type="GO" id="GO:0006898">
    <property type="term" value="P:receptor-mediated endocytosis"/>
    <property type="evidence" value="ECO:0007669"/>
    <property type="project" value="TreeGrafter"/>
</dbReference>
<evidence type="ECO:0000256" key="19">
    <source>
        <dbReference type="ARBA" id="ARBA00076402"/>
    </source>
</evidence>
<evidence type="ECO:0000256" key="18">
    <source>
        <dbReference type="ARBA" id="ARBA00064717"/>
    </source>
</evidence>
<keyword evidence="10 20" id="KW-1133">Transmembrane helix</keyword>
<dbReference type="EMBL" id="JAPTMU010000020">
    <property type="protein sequence ID" value="KAJ4926231.1"/>
    <property type="molecule type" value="Genomic_DNA"/>
</dbReference>
<dbReference type="InterPro" id="IPR005429">
    <property type="entry name" value="LimpII"/>
</dbReference>
<evidence type="ECO:0000256" key="1">
    <source>
        <dbReference type="ARBA" id="ARBA00004335"/>
    </source>
</evidence>
<dbReference type="Proteomes" id="UP001219934">
    <property type="component" value="Unassembled WGS sequence"/>
</dbReference>
<dbReference type="GO" id="GO:0006622">
    <property type="term" value="P:protein targeting to lysosome"/>
    <property type="evidence" value="ECO:0007669"/>
    <property type="project" value="TreeGrafter"/>
</dbReference>
<evidence type="ECO:0000256" key="2">
    <source>
        <dbReference type="ARBA" id="ARBA00004567"/>
    </source>
</evidence>
<dbReference type="PRINTS" id="PR01611">
    <property type="entry name" value="LIMPII"/>
</dbReference>
<comment type="subunit">
    <text evidence="18">Component of the p62 complex, a complex composed of NUP62, NUP54, and the isoform p58 and isoform p45 of NUP58. Interacts with NUTF2.</text>
</comment>
<dbReference type="PRINTS" id="PR01609">
    <property type="entry name" value="CD36FAMILY"/>
</dbReference>
<feature type="transmembrane region" description="Helical" evidence="20">
    <location>
        <begin position="37"/>
        <end position="60"/>
    </location>
</feature>
<dbReference type="PANTHER" id="PTHR11923">
    <property type="entry name" value="SCAVENGER RECEPTOR CLASS B TYPE-1 SR-B1"/>
    <property type="match status" value="1"/>
</dbReference>
<dbReference type="Gene3D" id="1.20.5.170">
    <property type="match status" value="1"/>
</dbReference>
<keyword evidence="5" id="KW-0813">Transport</keyword>
<gene>
    <name evidence="23" type="ORF">JOQ06_008413</name>
</gene>
<dbReference type="Gene3D" id="1.20.5.490">
    <property type="entry name" value="Single helix bin"/>
    <property type="match status" value="1"/>
</dbReference>
<evidence type="ECO:0000256" key="15">
    <source>
        <dbReference type="ARBA" id="ARBA00023242"/>
    </source>
</evidence>